<dbReference type="InterPro" id="IPR029068">
    <property type="entry name" value="Glyas_Bleomycin-R_OHBP_Dase"/>
</dbReference>
<protein>
    <submittedName>
        <fullName evidence="2">VOC family protein</fullName>
    </submittedName>
</protein>
<evidence type="ECO:0000313" key="3">
    <source>
        <dbReference type="Proteomes" id="UP000293342"/>
    </source>
</evidence>
<dbReference type="InterPro" id="IPR009725">
    <property type="entry name" value="3_dmu_93_MTrfase"/>
</dbReference>
<name>A0A4R0JCP2_9ACTN</name>
<dbReference type="AlphaFoldDB" id="A0A4R0JCP2"/>
<keyword evidence="3" id="KW-1185">Reference proteome</keyword>
<evidence type="ECO:0000259" key="1">
    <source>
        <dbReference type="Pfam" id="PF06983"/>
    </source>
</evidence>
<dbReference type="OrthoDB" id="9806473at2"/>
<comment type="caution">
    <text evidence="2">The sequence shown here is derived from an EMBL/GenBank/DDBJ whole genome shotgun (WGS) entry which is preliminary data.</text>
</comment>
<dbReference type="SUPFAM" id="SSF54593">
    <property type="entry name" value="Glyoxalase/Bleomycin resistance protein/Dihydroxybiphenyl dioxygenase"/>
    <property type="match status" value="1"/>
</dbReference>
<gene>
    <name evidence="2" type="ORF">E0H75_33390</name>
</gene>
<dbReference type="RefSeq" id="WP_131517708.1">
    <property type="nucleotide sequence ID" value="NZ_SJKD01000009.1"/>
</dbReference>
<evidence type="ECO:0000313" key="2">
    <source>
        <dbReference type="EMBL" id="TCC44471.1"/>
    </source>
</evidence>
<dbReference type="EMBL" id="SJKD01000009">
    <property type="protein sequence ID" value="TCC44471.1"/>
    <property type="molecule type" value="Genomic_DNA"/>
</dbReference>
<feature type="domain" description="PhnB-like" evidence="1">
    <location>
        <begin position="4"/>
        <end position="130"/>
    </location>
</feature>
<dbReference type="Gene3D" id="3.30.720.100">
    <property type="match status" value="1"/>
</dbReference>
<reference evidence="2 3" key="1">
    <citation type="submission" date="2019-02" db="EMBL/GenBank/DDBJ databases">
        <title>Kribbella capetownensis sp. nov. and Kribbella speibonae sp. nov., isolated from soil.</title>
        <authorList>
            <person name="Curtis S.M."/>
            <person name="Norton I."/>
            <person name="Everest G.J."/>
            <person name="Meyers P.R."/>
        </authorList>
    </citation>
    <scope>NUCLEOTIDE SEQUENCE [LARGE SCALE GENOMIC DNA]</scope>
    <source>
        <strain evidence="2 3">YM53</strain>
    </source>
</reference>
<dbReference type="PANTHER" id="PTHR33990">
    <property type="entry name" value="PROTEIN YJDN-RELATED"/>
    <property type="match status" value="1"/>
</dbReference>
<sequence>MAEQKTTTFLMFQDGRAEEAMNFYLSLFDNAEVVSITRYGSEGPGAEGSVMHAIFTLAGQQYMCSDSPVQHGFDFTPSISLWVDCADEAEIDRLFAVLSEKGKVMMPLGEYGWSRRFGWVGDRFGISWQLNLA</sequence>
<proteinExistence type="predicted"/>
<organism evidence="2 3">
    <name type="scientific">Kribbella capetownensis</name>
    <dbReference type="NCBI Taxonomy" id="1572659"/>
    <lineage>
        <taxon>Bacteria</taxon>
        <taxon>Bacillati</taxon>
        <taxon>Actinomycetota</taxon>
        <taxon>Actinomycetes</taxon>
        <taxon>Propionibacteriales</taxon>
        <taxon>Kribbellaceae</taxon>
        <taxon>Kribbella</taxon>
    </lineage>
</organism>
<dbReference type="Proteomes" id="UP000293342">
    <property type="component" value="Unassembled WGS sequence"/>
</dbReference>
<dbReference type="PANTHER" id="PTHR33990:SF4">
    <property type="entry name" value="PHNB-LIKE DOMAIN-CONTAINING PROTEIN"/>
    <property type="match status" value="1"/>
</dbReference>
<dbReference type="PIRSF" id="PIRSF021700">
    <property type="entry name" value="3_dmu_93_MTrfase"/>
    <property type="match status" value="1"/>
</dbReference>
<dbReference type="InterPro" id="IPR028973">
    <property type="entry name" value="PhnB-like"/>
</dbReference>
<dbReference type="CDD" id="cd06588">
    <property type="entry name" value="PhnB_like"/>
    <property type="match status" value="1"/>
</dbReference>
<dbReference type="Gene3D" id="3.30.720.110">
    <property type="match status" value="1"/>
</dbReference>
<dbReference type="Pfam" id="PF06983">
    <property type="entry name" value="3-dmu-9_3-mt"/>
    <property type="match status" value="1"/>
</dbReference>
<accession>A0A4R0JCP2</accession>